<dbReference type="Proteomes" id="UP000046392">
    <property type="component" value="Unplaced"/>
</dbReference>
<dbReference type="AlphaFoldDB" id="A0A0N5B5Y0"/>
<sequence length="87" mass="9800">MTSPWTSAPPYRDSLEGTNAFTAYSKGNQIRSSFNNLVNDLRQRQSNKITKLSATLDSNALVDLPDLREQMNIYPSSTKCVTMHFLT</sequence>
<evidence type="ECO:0000313" key="1">
    <source>
        <dbReference type="Proteomes" id="UP000046392"/>
    </source>
</evidence>
<dbReference type="WBParaSite" id="SPAL_0000147125.1">
    <property type="protein sequence ID" value="SPAL_0000147125.1"/>
    <property type="gene ID" value="SPAL_0000147125"/>
</dbReference>
<keyword evidence="1" id="KW-1185">Reference proteome</keyword>
<protein>
    <submittedName>
        <fullName evidence="2">Uncharacterized protein</fullName>
    </submittedName>
</protein>
<organism evidence="1 2">
    <name type="scientific">Strongyloides papillosus</name>
    <name type="common">Intestinal threadworm</name>
    <dbReference type="NCBI Taxonomy" id="174720"/>
    <lineage>
        <taxon>Eukaryota</taxon>
        <taxon>Metazoa</taxon>
        <taxon>Ecdysozoa</taxon>
        <taxon>Nematoda</taxon>
        <taxon>Chromadorea</taxon>
        <taxon>Rhabditida</taxon>
        <taxon>Tylenchina</taxon>
        <taxon>Panagrolaimomorpha</taxon>
        <taxon>Strongyloidoidea</taxon>
        <taxon>Strongyloididae</taxon>
        <taxon>Strongyloides</taxon>
    </lineage>
</organism>
<reference evidence="2" key="1">
    <citation type="submission" date="2017-02" db="UniProtKB">
        <authorList>
            <consortium name="WormBaseParasite"/>
        </authorList>
    </citation>
    <scope>IDENTIFICATION</scope>
</reference>
<proteinExistence type="predicted"/>
<name>A0A0N5B5Y0_STREA</name>
<accession>A0A0N5B5Y0</accession>
<evidence type="ECO:0000313" key="2">
    <source>
        <dbReference type="WBParaSite" id="SPAL_0000147125.1"/>
    </source>
</evidence>